<gene>
    <name evidence="2" type="ORF">VNO80_03451</name>
</gene>
<feature type="compositionally biased region" description="Basic residues" evidence="1">
    <location>
        <begin position="59"/>
        <end position="71"/>
    </location>
</feature>
<feature type="region of interest" description="Disordered" evidence="1">
    <location>
        <begin position="39"/>
        <end position="71"/>
    </location>
</feature>
<sequence length="71" mass="8217">MPLLFPSQLLFCTLQMQCNSIQSLREEVSVIGYKSISATTQLKRERKTRSTSNLSPHSTLRHHHHHHSHTL</sequence>
<evidence type="ECO:0000313" key="3">
    <source>
        <dbReference type="Proteomes" id="UP001374584"/>
    </source>
</evidence>
<dbReference type="EMBL" id="JAYMYR010000002">
    <property type="protein sequence ID" value="KAK7378015.1"/>
    <property type="molecule type" value="Genomic_DNA"/>
</dbReference>
<dbReference type="Proteomes" id="UP001374584">
    <property type="component" value="Unassembled WGS sequence"/>
</dbReference>
<reference evidence="2 3" key="1">
    <citation type="submission" date="2024-01" db="EMBL/GenBank/DDBJ databases">
        <title>The genomes of 5 underutilized Papilionoideae crops provide insights into root nodulation and disease resistanc.</title>
        <authorList>
            <person name="Jiang F."/>
        </authorList>
    </citation>
    <scope>NUCLEOTIDE SEQUENCE [LARGE SCALE GENOMIC DNA]</scope>
    <source>
        <strain evidence="2">JINMINGXINNONG_FW02</strain>
        <tissue evidence="2">Leaves</tissue>
    </source>
</reference>
<evidence type="ECO:0000256" key="1">
    <source>
        <dbReference type="SAM" id="MobiDB-lite"/>
    </source>
</evidence>
<dbReference type="AlphaFoldDB" id="A0AAN9NRH1"/>
<evidence type="ECO:0000313" key="2">
    <source>
        <dbReference type="EMBL" id="KAK7378015.1"/>
    </source>
</evidence>
<organism evidence="2 3">
    <name type="scientific">Phaseolus coccineus</name>
    <name type="common">Scarlet runner bean</name>
    <name type="synonym">Phaseolus multiflorus</name>
    <dbReference type="NCBI Taxonomy" id="3886"/>
    <lineage>
        <taxon>Eukaryota</taxon>
        <taxon>Viridiplantae</taxon>
        <taxon>Streptophyta</taxon>
        <taxon>Embryophyta</taxon>
        <taxon>Tracheophyta</taxon>
        <taxon>Spermatophyta</taxon>
        <taxon>Magnoliopsida</taxon>
        <taxon>eudicotyledons</taxon>
        <taxon>Gunneridae</taxon>
        <taxon>Pentapetalae</taxon>
        <taxon>rosids</taxon>
        <taxon>fabids</taxon>
        <taxon>Fabales</taxon>
        <taxon>Fabaceae</taxon>
        <taxon>Papilionoideae</taxon>
        <taxon>50 kb inversion clade</taxon>
        <taxon>NPAAA clade</taxon>
        <taxon>indigoferoid/millettioid clade</taxon>
        <taxon>Phaseoleae</taxon>
        <taxon>Phaseolus</taxon>
    </lineage>
</organism>
<keyword evidence="3" id="KW-1185">Reference proteome</keyword>
<proteinExistence type="predicted"/>
<comment type="caution">
    <text evidence="2">The sequence shown here is derived from an EMBL/GenBank/DDBJ whole genome shotgun (WGS) entry which is preliminary data.</text>
</comment>
<protein>
    <submittedName>
        <fullName evidence="2">Uncharacterized protein</fullName>
    </submittedName>
</protein>
<accession>A0AAN9NRH1</accession>
<name>A0AAN9NRH1_PHACN</name>